<gene>
    <name evidence="1 3" type="ORF">LOAG_12344</name>
</gene>
<dbReference type="EMBL" id="JH712339">
    <property type="protein sequence ID" value="EFO16165.2"/>
    <property type="molecule type" value="Genomic_DNA"/>
</dbReference>
<accession>A0A1S0TLD7</accession>
<organism evidence="2 3">
    <name type="scientific">Loa loa</name>
    <name type="common">Eye worm</name>
    <name type="synonym">Filaria loa</name>
    <dbReference type="NCBI Taxonomy" id="7209"/>
    <lineage>
        <taxon>Eukaryota</taxon>
        <taxon>Metazoa</taxon>
        <taxon>Ecdysozoa</taxon>
        <taxon>Nematoda</taxon>
        <taxon>Chromadorea</taxon>
        <taxon>Rhabditida</taxon>
        <taxon>Spirurina</taxon>
        <taxon>Spiruromorpha</taxon>
        <taxon>Filarioidea</taxon>
        <taxon>Onchocercidae</taxon>
        <taxon>Loa</taxon>
    </lineage>
</organism>
<dbReference type="WBParaSite" id="EN70_4631">
    <property type="protein sequence ID" value="EN70_4631"/>
    <property type="gene ID" value="EN70_4631"/>
</dbReference>
<dbReference type="InParanoid" id="A0A1I7VNU5"/>
<name>A0A1I7VNU5_LOALO</name>
<dbReference type="RefSeq" id="XP_003147905.2">
    <property type="nucleotide sequence ID" value="XM_003147857.2"/>
</dbReference>
<dbReference type="GeneID" id="9949804"/>
<reference evidence="3" key="2">
    <citation type="submission" date="2016-11" db="UniProtKB">
        <authorList>
            <consortium name="WormBaseParasite"/>
        </authorList>
    </citation>
    <scope>IDENTIFICATION</scope>
</reference>
<evidence type="ECO:0000313" key="1">
    <source>
        <dbReference type="EMBL" id="EFO16165.2"/>
    </source>
</evidence>
<dbReference type="AlphaFoldDB" id="A0A1I7VNU5"/>
<sequence length="80" mass="9969">MERLADLSGIVYVLIKIDYYCKLFENYRNIFCLQYNKQLEETQQQHELIRKQKKRQKRFPAEKSEQTEWFQWPGLFYNTI</sequence>
<evidence type="ECO:0000313" key="3">
    <source>
        <dbReference type="WBParaSite" id="EN70_4631"/>
    </source>
</evidence>
<dbReference type="KEGG" id="loa:LOAG_12344"/>
<protein>
    <submittedName>
        <fullName evidence="1 3">Uncharacterized protein</fullName>
    </submittedName>
</protein>
<accession>A0A1I7VNU5</accession>
<proteinExistence type="predicted"/>
<keyword evidence="2" id="KW-1185">Reference proteome</keyword>
<dbReference type="CTD" id="9949804"/>
<dbReference type="Proteomes" id="UP000095285">
    <property type="component" value="Unassembled WGS sequence"/>
</dbReference>
<reference evidence="1 2" key="1">
    <citation type="submission" date="2012-04" db="EMBL/GenBank/DDBJ databases">
        <title>The Genome Sequence of Loa loa.</title>
        <authorList>
            <consortium name="The Broad Institute Genome Sequencing Platform"/>
            <consortium name="Broad Institute Genome Sequencing Center for Infectious Disease"/>
            <person name="Nutman T.B."/>
            <person name="Fink D.L."/>
            <person name="Russ C."/>
            <person name="Young S."/>
            <person name="Zeng Q."/>
            <person name="Gargeya S."/>
            <person name="Alvarado L."/>
            <person name="Berlin A."/>
            <person name="Chapman S.B."/>
            <person name="Chen Z."/>
            <person name="Freedman E."/>
            <person name="Gellesch M."/>
            <person name="Goldberg J."/>
            <person name="Griggs A."/>
            <person name="Gujja S."/>
            <person name="Heilman E.R."/>
            <person name="Heiman D."/>
            <person name="Howarth C."/>
            <person name="Mehta T."/>
            <person name="Neiman D."/>
            <person name="Pearson M."/>
            <person name="Roberts A."/>
            <person name="Saif S."/>
            <person name="Shea T."/>
            <person name="Shenoy N."/>
            <person name="Sisk P."/>
            <person name="Stolte C."/>
            <person name="Sykes S."/>
            <person name="White J."/>
            <person name="Yandava C."/>
            <person name="Haas B."/>
            <person name="Henn M.R."/>
            <person name="Nusbaum C."/>
            <person name="Birren B."/>
        </authorList>
    </citation>
    <scope>NUCLEOTIDE SEQUENCE [LARGE SCALE GENOMIC DNA]</scope>
</reference>
<evidence type="ECO:0000313" key="2">
    <source>
        <dbReference type="Proteomes" id="UP000095285"/>
    </source>
</evidence>